<gene>
    <name evidence="1" type="ORF">GCM10011348_14350</name>
</gene>
<sequence length="89" mass="9632">MSQCVVDGHGCFVKLASVLQAQRQIIAGLGQLGGRCRATTGVTQVFFGAVELFQTQQCDAAQVLRRKLVGVPFQHRQTEGDDVLETSLL</sequence>
<accession>A0A917ZAF9</accession>
<dbReference type="EMBL" id="BMLT01000003">
    <property type="protein sequence ID" value="GGO79621.1"/>
    <property type="molecule type" value="Genomic_DNA"/>
</dbReference>
<evidence type="ECO:0000313" key="2">
    <source>
        <dbReference type="Proteomes" id="UP000599578"/>
    </source>
</evidence>
<evidence type="ECO:0000313" key="1">
    <source>
        <dbReference type="EMBL" id="GGO79621.1"/>
    </source>
</evidence>
<dbReference type="AlphaFoldDB" id="A0A917ZAF9"/>
<keyword evidence="2" id="KW-1185">Reference proteome</keyword>
<dbReference type="Proteomes" id="UP000599578">
    <property type="component" value="Unassembled WGS sequence"/>
</dbReference>
<reference evidence="1 2" key="1">
    <citation type="journal article" date="2014" name="Int. J. Syst. Evol. Microbiol.">
        <title>Complete genome sequence of Corynebacterium casei LMG S-19264T (=DSM 44701T), isolated from a smear-ripened cheese.</title>
        <authorList>
            <consortium name="US DOE Joint Genome Institute (JGI-PGF)"/>
            <person name="Walter F."/>
            <person name="Albersmeier A."/>
            <person name="Kalinowski J."/>
            <person name="Ruckert C."/>
        </authorList>
    </citation>
    <scope>NUCLEOTIDE SEQUENCE [LARGE SCALE GENOMIC DNA]</scope>
    <source>
        <strain evidence="1 2">CGMCC 1.7286</strain>
    </source>
</reference>
<comment type="caution">
    <text evidence="1">The sequence shown here is derived from an EMBL/GenBank/DDBJ whole genome shotgun (WGS) entry which is preliminary data.</text>
</comment>
<name>A0A917ZAF9_9GAMM</name>
<proteinExistence type="predicted"/>
<organism evidence="1 2">
    <name type="scientific">Marinobacterium nitratireducens</name>
    <dbReference type="NCBI Taxonomy" id="518897"/>
    <lineage>
        <taxon>Bacteria</taxon>
        <taxon>Pseudomonadati</taxon>
        <taxon>Pseudomonadota</taxon>
        <taxon>Gammaproteobacteria</taxon>
        <taxon>Oceanospirillales</taxon>
        <taxon>Oceanospirillaceae</taxon>
        <taxon>Marinobacterium</taxon>
    </lineage>
</organism>
<protein>
    <submittedName>
        <fullName evidence="1">Uncharacterized protein</fullName>
    </submittedName>
</protein>